<feature type="compositionally biased region" description="Polar residues" evidence="1">
    <location>
        <begin position="535"/>
        <end position="548"/>
    </location>
</feature>
<feature type="compositionally biased region" description="Polar residues" evidence="1">
    <location>
        <begin position="491"/>
        <end position="507"/>
    </location>
</feature>
<dbReference type="InParanoid" id="A0A482XPV1"/>
<feature type="region of interest" description="Disordered" evidence="1">
    <location>
        <begin position="453"/>
        <end position="611"/>
    </location>
</feature>
<feature type="region of interest" description="Disordered" evidence="1">
    <location>
        <begin position="1"/>
        <end position="20"/>
    </location>
</feature>
<evidence type="ECO:0000313" key="2">
    <source>
        <dbReference type="EMBL" id="RZF47664.1"/>
    </source>
</evidence>
<protein>
    <submittedName>
        <fullName evidence="2">Uncharacterized protein</fullName>
    </submittedName>
</protein>
<comment type="caution">
    <text evidence="2">The sequence shown here is derived from an EMBL/GenBank/DDBJ whole genome shotgun (WGS) entry which is preliminary data.</text>
</comment>
<dbReference type="Proteomes" id="UP000291343">
    <property type="component" value="Unassembled WGS sequence"/>
</dbReference>
<dbReference type="AlphaFoldDB" id="A0A482XPV1"/>
<feature type="compositionally biased region" description="Low complexity" evidence="1">
    <location>
        <begin position="556"/>
        <end position="573"/>
    </location>
</feature>
<keyword evidence="3" id="KW-1185">Reference proteome</keyword>
<proteinExistence type="predicted"/>
<dbReference type="SMR" id="A0A482XPV1"/>
<feature type="compositionally biased region" description="Polar residues" evidence="1">
    <location>
        <begin position="574"/>
        <end position="611"/>
    </location>
</feature>
<sequence>MEVARTESVETPSASPIPQEQHPVDLVRLDYVEELGSRLELVEGELQHAWRALAVLSQEYTKIWERLERLEDMLYDQQSVISQLIKFYSSVDGQESLVIRETLAEMGIRPVRPLNYFSNPTITDSADVTISEMDVEMSSSDEAFYRSLNSAYRDDLICTYGGTAAAGGTGAIQLGMIYEESEEDSNGANGGSKRGNKRSKDEVFTALDYREYRGDSPCISEHDLVQASQLSTIDQAALQKLRELDSLSTKLKKDSQNLKKIQNTFLAMQNKERLETVTNITEYSVTEPDADFIENQIRRLYNESTGVVDVSSSQPWMYRPQTPGSVSLPGSNLHHRTLPEIPSIEKDDGEATDGISEYVRNISSTPTSPRKFVHNDSPAVSRKYASTGRLHVTAVSTNSELNASRRSLPLSPKSSAYGLVDALTTPRLSPSMISSNIESSSSTTGQGILLRTRQDGYVGSNEDISSTNLDLQGDDEFRSPGSCSPPPPAPQDNTGMDQLYLPSQSDNKTCDVYSRLSPLPMYDHTPAGNVGGGRSTSATSLTSDNQGRLSPRNVHSPKSPRSSPKQLQKSSSSNITTPKSDSGFYSLSGWSSLEKSPVSPKSSATSYSTTKNPMAYANDNLIHIGRITQQHPISSSRVQQHVSPHHSYADTNANLYHDTELSEVQDILPGGHRASSFKTGAIDRMTLHQYTLVEQVSHLVPLSQQCLI</sequence>
<name>A0A482XPV1_LAOST</name>
<feature type="compositionally biased region" description="Polar residues" evidence="1">
    <location>
        <begin position="9"/>
        <end position="18"/>
    </location>
</feature>
<dbReference type="OrthoDB" id="6616574at2759"/>
<organism evidence="2 3">
    <name type="scientific">Laodelphax striatellus</name>
    <name type="common">Small brown planthopper</name>
    <name type="synonym">Delphax striatella</name>
    <dbReference type="NCBI Taxonomy" id="195883"/>
    <lineage>
        <taxon>Eukaryota</taxon>
        <taxon>Metazoa</taxon>
        <taxon>Ecdysozoa</taxon>
        <taxon>Arthropoda</taxon>
        <taxon>Hexapoda</taxon>
        <taxon>Insecta</taxon>
        <taxon>Pterygota</taxon>
        <taxon>Neoptera</taxon>
        <taxon>Paraneoptera</taxon>
        <taxon>Hemiptera</taxon>
        <taxon>Auchenorrhyncha</taxon>
        <taxon>Fulgoroidea</taxon>
        <taxon>Delphacidae</taxon>
        <taxon>Criomorphinae</taxon>
        <taxon>Laodelphax</taxon>
    </lineage>
</organism>
<reference evidence="2 3" key="1">
    <citation type="journal article" date="2017" name="Gigascience">
        <title>Genome sequence of the small brown planthopper, Laodelphax striatellus.</title>
        <authorList>
            <person name="Zhu J."/>
            <person name="Jiang F."/>
            <person name="Wang X."/>
            <person name="Yang P."/>
            <person name="Bao Y."/>
            <person name="Zhao W."/>
            <person name="Wang W."/>
            <person name="Lu H."/>
            <person name="Wang Q."/>
            <person name="Cui N."/>
            <person name="Li J."/>
            <person name="Chen X."/>
            <person name="Luo L."/>
            <person name="Yu J."/>
            <person name="Kang L."/>
            <person name="Cui F."/>
        </authorList>
    </citation>
    <scope>NUCLEOTIDE SEQUENCE [LARGE SCALE GENOMIC DNA]</scope>
    <source>
        <strain evidence="2">Lst14</strain>
    </source>
</reference>
<evidence type="ECO:0000313" key="3">
    <source>
        <dbReference type="Proteomes" id="UP000291343"/>
    </source>
</evidence>
<dbReference type="EMBL" id="QKKF02003528">
    <property type="protein sequence ID" value="RZF47664.1"/>
    <property type="molecule type" value="Genomic_DNA"/>
</dbReference>
<dbReference type="STRING" id="195883.A0A482XPV1"/>
<evidence type="ECO:0000256" key="1">
    <source>
        <dbReference type="SAM" id="MobiDB-lite"/>
    </source>
</evidence>
<accession>A0A482XPV1</accession>
<gene>
    <name evidence="2" type="ORF">LSTR_LSTR016277</name>
</gene>